<dbReference type="AlphaFoldDB" id="K3X0S6"/>
<dbReference type="EnsemblProtists" id="PYU1_T010825">
    <property type="protein sequence ID" value="PYU1_T010825"/>
    <property type="gene ID" value="PYU1_G010802"/>
</dbReference>
<keyword evidence="3" id="KW-1185">Reference proteome</keyword>
<dbReference type="VEuPathDB" id="FungiDB:PYU1_G010802"/>
<protein>
    <submittedName>
        <fullName evidence="2">Uncharacterized protein</fullName>
    </submittedName>
</protein>
<dbReference type="EMBL" id="GL376592">
    <property type="status" value="NOT_ANNOTATED_CDS"/>
    <property type="molecule type" value="Genomic_DNA"/>
</dbReference>
<feature type="signal peptide" evidence="1">
    <location>
        <begin position="1"/>
        <end position="19"/>
    </location>
</feature>
<proteinExistence type="predicted"/>
<name>K3X0S6_GLOUD</name>
<evidence type="ECO:0000256" key="1">
    <source>
        <dbReference type="SAM" id="SignalP"/>
    </source>
</evidence>
<reference evidence="2" key="3">
    <citation type="submission" date="2015-02" db="UniProtKB">
        <authorList>
            <consortium name="EnsemblProtists"/>
        </authorList>
    </citation>
    <scope>IDENTIFICATION</scope>
    <source>
        <strain evidence="2">DAOM BR144</strain>
    </source>
</reference>
<dbReference type="HOGENOM" id="CLU_1900425_0_0_1"/>
<keyword evidence="1" id="KW-0732">Signal</keyword>
<organism evidence="2 3">
    <name type="scientific">Globisporangium ultimum (strain ATCC 200006 / CBS 805.95 / DAOM BR144)</name>
    <name type="common">Pythium ultimum</name>
    <dbReference type="NCBI Taxonomy" id="431595"/>
    <lineage>
        <taxon>Eukaryota</taxon>
        <taxon>Sar</taxon>
        <taxon>Stramenopiles</taxon>
        <taxon>Oomycota</taxon>
        <taxon>Peronosporomycetes</taxon>
        <taxon>Pythiales</taxon>
        <taxon>Pythiaceae</taxon>
        <taxon>Globisporangium</taxon>
    </lineage>
</organism>
<evidence type="ECO:0000313" key="3">
    <source>
        <dbReference type="Proteomes" id="UP000019132"/>
    </source>
</evidence>
<dbReference type="Proteomes" id="UP000019132">
    <property type="component" value="Unassembled WGS sequence"/>
</dbReference>
<reference evidence="3" key="1">
    <citation type="journal article" date="2010" name="Genome Biol.">
        <title>Genome sequence of the necrotrophic plant pathogen Pythium ultimum reveals original pathogenicity mechanisms and effector repertoire.</title>
        <authorList>
            <person name="Levesque C.A."/>
            <person name="Brouwer H."/>
            <person name="Cano L."/>
            <person name="Hamilton J.P."/>
            <person name="Holt C."/>
            <person name="Huitema E."/>
            <person name="Raffaele S."/>
            <person name="Robideau G.P."/>
            <person name="Thines M."/>
            <person name="Win J."/>
            <person name="Zerillo M.M."/>
            <person name="Beakes G.W."/>
            <person name="Boore J.L."/>
            <person name="Busam D."/>
            <person name="Dumas B."/>
            <person name="Ferriera S."/>
            <person name="Fuerstenberg S.I."/>
            <person name="Gachon C.M."/>
            <person name="Gaulin E."/>
            <person name="Govers F."/>
            <person name="Grenville-Briggs L."/>
            <person name="Horner N."/>
            <person name="Hostetler J."/>
            <person name="Jiang R.H."/>
            <person name="Johnson J."/>
            <person name="Krajaejun T."/>
            <person name="Lin H."/>
            <person name="Meijer H.J."/>
            <person name="Moore B."/>
            <person name="Morris P."/>
            <person name="Phuntmart V."/>
            <person name="Puiu D."/>
            <person name="Shetty J."/>
            <person name="Stajich J.E."/>
            <person name="Tripathy S."/>
            <person name="Wawra S."/>
            <person name="van West P."/>
            <person name="Whitty B.R."/>
            <person name="Coutinho P.M."/>
            <person name="Henrissat B."/>
            <person name="Martin F."/>
            <person name="Thomas P.D."/>
            <person name="Tyler B.M."/>
            <person name="De Vries R.P."/>
            <person name="Kamoun S."/>
            <person name="Yandell M."/>
            <person name="Tisserat N."/>
            <person name="Buell C.R."/>
        </authorList>
    </citation>
    <scope>NUCLEOTIDE SEQUENCE</scope>
    <source>
        <strain evidence="3">DAOM:BR144</strain>
    </source>
</reference>
<feature type="chain" id="PRO_5003871718" evidence="1">
    <location>
        <begin position="20"/>
        <end position="134"/>
    </location>
</feature>
<reference evidence="3" key="2">
    <citation type="submission" date="2010-04" db="EMBL/GenBank/DDBJ databases">
        <authorList>
            <person name="Buell R."/>
            <person name="Hamilton J."/>
            <person name="Hostetler J."/>
        </authorList>
    </citation>
    <scope>NUCLEOTIDE SEQUENCE [LARGE SCALE GENOMIC DNA]</scope>
    <source>
        <strain evidence="3">DAOM:BR144</strain>
    </source>
</reference>
<accession>K3X0S6</accession>
<sequence length="134" mass="14687">MHAVVSAAVLCASLTSSHAAARERNMENVNVRLVDVQMLANVPREMVNGAYIALSEGAYIRRVDDAHMYFTLQRMMTPGISKPKADWRLEGFQCDGVDRDAGVCVKFAAADLSELEVQRPGDEEKLHEASPPAV</sequence>
<evidence type="ECO:0000313" key="2">
    <source>
        <dbReference type="EnsemblProtists" id="PYU1_T010825"/>
    </source>
</evidence>
<dbReference type="InParanoid" id="K3X0S6"/>